<gene>
    <name evidence="4" type="ORF">C8A05DRAFT_41106</name>
</gene>
<dbReference type="Pfam" id="PF00172">
    <property type="entry name" value="Zn_clus"/>
    <property type="match status" value="1"/>
</dbReference>
<evidence type="ECO:0000256" key="1">
    <source>
        <dbReference type="ARBA" id="ARBA00023242"/>
    </source>
</evidence>
<dbReference type="SMART" id="SM00066">
    <property type="entry name" value="GAL4"/>
    <property type="match status" value="1"/>
</dbReference>
<dbReference type="PROSITE" id="PS00463">
    <property type="entry name" value="ZN2_CY6_FUNGAL_1"/>
    <property type="match status" value="1"/>
</dbReference>
<keyword evidence="5" id="KW-1185">Reference proteome</keyword>
<accession>A0AAN6MTA4</accession>
<keyword evidence="1" id="KW-0539">Nucleus</keyword>
<reference evidence="4" key="2">
    <citation type="submission" date="2023-05" db="EMBL/GenBank/DDBJ databases">
        <authorList>
            <consortium name="Lawrence Berkeley National Laboratory"/>
            <person name="Steindorff A."/>
            <person name="Hensen N."/>
            <person name="Bonometti L."/>
            <person name="Westerberg I."/>
            <person name="Brannstrom I.O."/>
            <person name="Guillou S."/>
            <person name="Cros-Aarteil S."/>
            <person name="Calhoun S."/>
            <person name="Haridas S."/>
            <person name="Kuo A."/>
            <person name="Mondo S."/>
            <person name="Pangilinan J."/>
            <person name="Riley R."/>
            <person name="Labutti K."/>
            <person name="Andreopoulos B."/>
            <person name="Lipzen A."/>
            <person name="Chen C."/>
            <person name="Yanf M."/>
            <person name="Daum C."/>
            <person name="Ng V."/>
            <person name="Clum A."/>
            <person name="Ohm R."/>
            <person name="Martin F."/>
            <person name="Silar P."/>
            <person name="Natvig D."/>
            <person name="Lalanne C."/>
            <person name="Gautier V."/>
            <person name="Ament-Velasquez S.L."/>
            <person name="Kruys A."/>
            <person name="Hutchinson M.I."/>
            <person name="Powell A.J."/>
            <person name="Barry K."/>
            <person name="Miller A.N."/>
            <person name="Grigoriev I.V."/>
            <person name="Debuchy R."/>
            <person name="Gladieux P."/>
            <person name="Thoren M.H."/>
            <person name="Johannesson H."/>
        </authorList>
    </citation>
    <scope>NUCLEOTIDE SEQUENCE</scope>
    <source>
        <strain evidence="4">CBS 103.79</strain>
    </source>
</reference>
<dbReference type="AlphaFoldDB" id="A0AAN6MTA4"/>
<dbReference type="PROSITE" id="PS50048">
    <property type="entry name" value="ZN2_CY6_FUNGAL_2"/>
    <property type="match status" value="1"/>
</dbReference>
<protein>
    <submittedName>
        <fullName evidence="4">Sterigmatocystin biosynthesis regulatory protein</fullName>
    </submittedName>
</protein>
<evidence type="ECO:0000259" key="3">
    <source>
        <dbReference type="PROSITE" id="PS50048"/>
    </source>
</evidence>
<name>A0AAN6MTA4_9PEZI</name>
<dbReference type="GO" id="GO:0008270">
    <property type="term" value="F:zinc ion binding"/>
    <property type="evidence" value="ECO:0007669"/>
    <property type="project" value="InterPro"/>
</dbReference>
<evidence type="ECO:0000256" key="2">
    <source>
        <dbReference type="SAM" id="MobiDB-lite"/>
    </source>
</evidence>
<comment type="caution">
    <text evidence="4">The sequence shown here is derived from an EMBL/GenBank/DDBJ whole genome shotgun (WGS) entry which is preliminary data.</text>
</comment>
<dbReference type="InterPro" id="IPR001138">
    <property type="entry name" value="Zn2Cys6_DnaBD"/>
</dbReference>
<dbReference type="Proteomes" id="UP001303889">
    <property type="component" value="Unassembled WGS sequence"/>
</dbReference>
<dbReference type="PANTHER" id="PTHR38111">
    <property type="entry name" value="ZN(2)-C6 FUNGAL-TYPE DOMAIN-CONTAINING PROTEIN-RELATED"/>
    <property type="match status" value="1"/>
</dbReference>
<dbReference type="InterPro" id="IPR036864">
    <property type="entry name" value="Zn2-C6_fun-type_DNA-bd_sf"/>
</dbReference>
<dbReference type="EMBL" id="MU855338">
    <property type="protein sequence ID" value="KAK3906041.1"/>
    <property type="molecule type" value="Genomic_DNA"/>
</dbReference>
<sequence length="483" mass="54232">MVGVPGRSKACLTCRKRRKGCDLERPACSQCRKAGVTCSGYEAQRVFVVTTPTSRQKGYRAPIPQSSSGPPSEYTPCHQPSVNVTNFRLLARPEDERRWIDLFWEAYFPSGRPIPTSAFRSYTCTWTETARNSYTQDDSLRYALWANCLLMTGRRHGTVWMLREGSKLYGQALTHLRRSLQRAHGTRRDESIATVKLLSMFEAFSCQEDGQPTDSTQEWQRHHGGELALFIARTPAAHMDGDAHHVFADERVEMALAAVLARKQLVLSTPEWKSIPWQAIPKNLKDVLVDVLVDMPGLVQAFDEMQLCAESNKQASLRLSLVKKCWEYDRQLLTWSSLVFREVNTGPQPCSEPLSVDLITRIAQVHGMSLFWTTSLILYSILWTTAGPEEDLPQRTNPIHHAHQLADAISILLQPTAGLYGQQSAALPLEVALQYTTAFSLRIPSAEHEPLLNILRMLKDELGSGLGRMIKANSQDDVGKDAL</sequence>
<dbReference type="InterPro" id="IPR053178">
    <property type="entry name" value="Osmoadaptation_assoc"/>
</dbReference>
<dbReference type="GO" id="GO:0000981">
    <property type="term" value="F:DNA-binding transcription factor activity, RNA polymerase II-specific"/>
    <property type="evidence" value="ECO:0007669"/>
    <property type="project" value="InterPro"/>
</dbReference>
<feature type="region of interest" description="Disordered" evidence="2">
    <location>
        <begin position="57"/>
        <end position="76"/>
    </location>
</feature>
<dbReference type="Gene3D" id="4.10.240.10">
    <property type="entry name" value="Zn(2)-C6 fungal-type DNA-binding domain"/>
    <property type="match status" value="1"/>
</dbReference>
<dbReference type="CDD" id="cd00067">
    <property type="entry name" value="GAL4"/>
    <property type="match status" value="1"/>
</dbReference>
<dbReference type="SUPFAM" id="SSF57701">
    <property type="entry name" value="Zn2/Cys6 DNA-binding domain"/>
    <property type="match status" value="1"/>
</dbReference>
<evidence type="ECO:0000313" key="4">
    <source>
        <dbReference type="EMBL" id="KAK3906041.1"/>
    </source>
</evidence>
<dbReference type="PANTHER" id="PTHR38111:SF11">
    <property type="entry name" value="TRANSCRIPTION FACTOR DOMAIN-CONTAINING PROTEIN-RELATED"/>
    <property type="match status" value="1"/>
</dbReference>
<proteinExistence type="predicted"/>
<reference evidence="4" key="1">
    <citation type="journal article" date="2023" name="Mol. Phylogenet. Evol.">
        <title>Genome-scale phylogeny and comparative genomics of the fungal order Sordariales.</title>
        <authorList>
            <person name="Hensen N."/>
            <person name="Bonometti L."/>
            <person name="Westerberg I."/>
            <person name="Brannstrom I.O."/>
            <person name="Guillou S."/>
            <person name="Cros-Aarteil S."/>
            <person name="Calhoun S."/>
            <person name="Haridas S."/>
            <person name="Kuo A."/>
            <person name="Mondo S."/>
            <person name="Pangilinan J."/>
            <person name="Riley R."/>
            <person name="LaButti K."/>
            <person name="Andreopoulos B."/>
            <person name="Lipzen A."/>
            <person name="Chen C."/>
            <person name="Yan M."/>
            <person name="Daum C."/>
            <person name="Ng V."/>
            <person name="Clum A."/>
            <person name="Steindorff A."/>
            <person name="Ohm R.A."/>
            <person name="Martin F."/>
            <person name="Silar P."/>
            <person name="Natvig D.O."/>
            <person name="Lalanne C."/>
            <person name="Gautier V."/>
            <person name="Ament-Velasquez S.L."/>
            <person name="Kruys A."/>
            <person name="Hutchinson M.I."/>
            <person name="Powell A.J."/>
            <person name="Barry K."/>
            <person name="Miller A.N."/>
            <person name="Grigoriev I.V."/>
            <person name="Debuchy R."/>
            <person name="Gladieux P."/>
            <person name="Hiltunen Thoren M."/>
            <person name="Johannesson H."/>
        </authorList>
    </citation>
    <scope>NUCLEOTIDE SEQUENCE</scope>
    <source>
        <strain evidence="4">CBS 103.79</strain>
    </source>
</reference>
<evidence type="ECO:0000313" key="5">
    <source>
        <dbReference type="Proteomes" id="UP001303889"/>
    </source>
</evidence>
<feature type="domain" description="Zn(2)-C6 fungal-type" evidence="3">
    <location>
        <begin position="10"/>
        <end position="39"/>
    </location>
</feature>
<organism evidence="4 5">
    <name type="scientific">Staphylotrichum tortipilum</name>
    <dbReference type="NCBI Taxonomy" id="2831512"/>
    <lineage>
        <taxon>Eukaryota</taxon>
        <taxon>Fungi</taxon>
        <taxon>Dikarya</taxon>
        <taxon>Ascomycota</taxon>
        <taxon>Pezizomycotina</taxon>
        <taxon>Sordariomycetes</taxon>
        <taxon>Sordariomycetidae</taxon>
        <taxon>Sordariales</taxon>
        <taxon>Chaetomiaceae</taxon>
        <taxon>Staphylotrichum</taxon>
    </lineage>
</organism>